<dbReference type="Proteomes" id="UP001233271">
    <property type="component" value="Chromosome 7b"/>
</dbReference>
<feature type="region of interest" description="Disordered" evidence="2">
    <location>
        <begin position="722"/>
        <end position="753"/>
    </location>
</feature>
<accession>A0AA48LA02</accession>
<dbReference type="RefSeq" id="XP_060459924.1">
    <property type="nucleotide sequence ID" value="XM_060603651.1"/>
</dbReference>
<keyword evidence="3" id="KW-1133">Transmembrane helix</keyword>
<feature type="domain" description="Peptidase A1" evidence="4">
    <location>
        <begin position="73"/>
        <end position="427"/>
    </location>
</feature>
<comment type="similarity">
    <text evidence="1">Belongs to the peptidase A1 family.</text>
</comment>
<dbReference type="SUPFAM" id="SSF50630">
    <property type="entry name" value="Acid proteases"/>
    <property type="match status" value="1"/>
</dbReference>
<dbReference type="AlphaFoldDB" id="A0AA48LA02"/>
<dbReference type="GeneID" id="85498529"/>
<evidence type="ECO:0000313" key="6">
    <source>
        <dbReference type="Proteomes" id="UP001233271"/>
    </source>
</evidence>
<dbReference type="InterPro" id="IPR033121">
    <property type="entry name" value="PEPTIDASE_A1"/>
</dbReference>
<evidence type="ECO:0000256" key="1">
    <source>
        <dbReference type="ARBA" id="ARBA00007447"/>
    </source>
</evidence>
<feature type="compositionally biased region" description="Low complexity" evidence="2">
    <location>
        <begin position="1"/>
        <end position="13"/>
    </location>
</feature>
<proteinExistence type="inferred from homology"/>
<name>A0AA48LA02_9TREE</name>
<evidence type="ECO:0000256" key="3">
    <source>
        <dbReference type="SAM" id="Phobius"/>
    </source>
</evidence>
<feature type="region of interest" description="Disordered" evidence="2">
    <location>
        <begin position="1"/>
        <end position="28"/>
    </location>
</feature>
<feature type="transmembrane region" description="Helical" evidence="3">
    <location>
        <begin position="490"/>
        <end position="513"/>
    </location>
</feature>
<dbReference type="InterPro" id="IPR001461">
    <property type="entry name" value="Aspartic_peptidase_A1"/>
</dbReference>
<protein>
    <recommendedName>
        <fullName evidence="4">Peptidase A1 domain-containing protein</fullName>
    </recommendedName>
</protein>
<dbReference type="Gene3D" id="2.40.70.10">
    <property type="entry name" value="Acid Proteases"/>
    <property type="match status" value="2"/>
</dbReference>
<gene>
    <name evidence="5" type="ORF">CcaverHIS019_0702400</name>
</gene>
<dbReference type="CDD" id="cd05471">
    <property type="entry name" value="pepsin_like"/>
    <property type="match status" value="1"/>
</dbReference>
<feature type="compositionally biased region" description="Polar residues" evidence="2">
    <location>
        <begin position="14"/>
        <end position="28"/>
    </location>
</feature>
<evidence type="ECO:0000256" key="2">
    <source>
        <dbReference type="SAM" id="MobiDB-lite"/>
    </source>
</evidence>
<dbReference type="PANTHER" id="PTHR47966">
    <property type="entry name" value="BETA-SITE APP-CLEAVING ENZYME, ISOFORM A-RELATED"/>
    <property type="match status" value="1"/>
</dbReference>
<evidence type="ECO:0000259" key="4">
    <source>
        <dbReference type="PROSITE" id="PS51767"/>
    </source>
</evidence>
<feature type="compositionally biased region" description="Basic and acidic residues" evidence="2">
    <location>
        <begin position="730"/>
        <end position="743"/>
    </location>
</feature>
<sequence>MSSTSSGKSKPWSFTLTPSASRATTTSGTHAAQVTFVPGVVFDMTLAGGNDDQAVYSLPMTFGHDLASGAAARKRAPTTPTSAQTINMLVDLGSSDMWIASMTCTSTDCKEAPALFNDTHSLDSGTPLGLDFHVGSVGGNIMWEQVTVGEFGIGYQAMVTAKEVYNENLGEGNFTGLLGLALPANSVITQTIPGTTGSSPDGATFLDNLFGAGASAPTNRYFSLSLERSEDVRTVSSFGIGEVDSRVCPPPCAPKWLPILAQPSRGRTGYLHWRLPLESIHATFFDDPKNGIGPTTQPIPLGSTRTDANSTTPVAVLDSGGVGILVNNLDMLNAIYGAFGVKADSDGKYRLPCNTPLTLTFTFGGTDYPVHPLDMSYIDTADQSLSRCLGVLQYADLQNRGDFVLGSSFLKNVYSIYQYPDQKLNPTSWQPTVGMFPLTDAALASRDFWLVRDERQPLSGVSSGSAGGNGNGAQSAAANAGQKRVATSTIIAVCSVLGFLAIAAGAYFAWWFWNRRRHGKAGVVEYKMAEVDPGSDTPPMRTRKHVETMRQKSMVDGYSDMDFDSYDSTTAGTSISGMQLVTGDNDIHRLGETFSDHARGSSIHQGLLAAGASSPPMSPTAPSMPGMPRAVSEPLDLRRQRTRSSGYLLSPPMTTGRLVDVPPMPASPPSARYSLAPSLTNRSSMTMMGAYPSHTRAMSSVSVVTSGPRMTEYDYFPVFSDTTTAAGAGHDQRRSSHHSDRRSSRGSGFNPTP</sequence>
<feature type="region of interest" description="Disordered" evidence="2">
    <location>
        <begin position="609"/>
        <end position="635"/>
    </location>
</feature>
<evidence type="ECO:0000313" key="5">
    <source>
        <dbReference type="EMBL" id="BEI94659.1"/>
    </source>
</evidence>
<dbReference type="InterPro" id="IPR034164">
    <property type="entry name" value="Pepsin-like_dom"/>
</dbReference>
<dbReference type="GO" id="GO:0006508">
    <property type="term" value="P:proteolysis"/>
    <property type="evidence" value="ECO:0007669"/>
    <property type="project" value="InterPro"/>
</dbReference>
<keyword evidence="3" id="KW-0472">Membrane</keyword>
<dbReference type="PRINTS" id="PR00792">
    <property type="entry name" value="PEPSIN"/>
</dbReference>
<keyword evidence="6" id="KW-1185">Reference proteome</keyword>
<dbReference type="InterPro" id="IPR021109">
    <property type="entry name" value="Peptidase_aspartic_dom_sf"/>
</dbReference>
<dbReference type="EMBL" id="AP028219">
    <property type="protein sequence ID" value="BEI94659.1"/>
    <property type="molecule type" value="Genomic_DNA"/>
</dbReference>
<keyword evidence="3" id="KW-0812">Transmembrane</keyword>
<dbReference type="Pfam" id="PF00026">
    <property type="entry name" value="Asp"/>
    <property type="match status" value="2"/>
</dbReference>
<organism evidence="5 6">
    <name type="scientific">Cutaneotrichosporon cavernicola</name>
    <dbReference type="NCBI Taxonomy" id="279322"/>
    <lineage>
        <taxon>Eukaryota</taxon>
        <taxon>Fungi</taxon>
        <taxon>Dikarya</taxon>
        <taxon>Basidiomycota</taxon>
        <taxon>Agaricomycotina</taxon>
        <taxon>Tremellomycetes</taxon>
        <taxon>Trichosporonales</taxon>
        <taxon>Trichosporonaceae</taxon>
        <taxon>Cutaneotrichosporon</taxon>
    </lineage>
</organism>
<feature type="compositionally biased region" description="Low complexity" evidence="2">
    <location>
        <begin position="609"/>
        <end position="628"/>
    </location>
</feature>
<dbReference type="GO" id="GO:0004190">
    <property type="term" value="F:aspartic-type endopeptidase activity"/>
    <property type="evidence" value="ECO:0007669"/>
    <property type="project" value="InterPro"/>
</dbReference>
<dbReference type="PANTHER" id="PTHR47966:SF57">
    <property type="entry name" value="PEPTIDASE A1 DOMAIN-CONTAINING PROTEIN"/>
    <property type="match status" value="1"/>
</dbReference>
<dbReference type="PROSITE" id="PS51767">
    <property type="entry name" value="PEPTIDASE_A1"/>
    <property type="match status" value="1"/>
</dbReference>
<dbReference type="KEGG" id="ccac:CcaHIS019_0702400"/>
<reference evidence="5" key="1">
    <citation type="journal article" date="2023" name="BMC Genomics">
        <title>Chromosome-level genome assemblies of Cutaneotrichosporon spp. (Trichosporonales, Basidiomycota) reveal imbalanced evolution between nucleotide sequences and chromosome synteny.</title>
        <authorList>
            <person name="Kobayashi Y."/>
            <person name="Kayamori A."/>
            <person name="Aoki K."/>
            <person name="Shiwa Y."/>
            <person name="Matsutani M."/>
            <person name="Fujita N."/>
            <person name="Sugita T."/>
            <person name="Iwasaki W."/>
            <person name="Tanaka N."/>
            <person name="Takashima M."/>
        </authorList>
    </citation>
    <scope>NUCLEOTIDE SEQUENCE</scope>
    <source>
        <strain evidence="5">HIS019</strain>
    </source>
</reference>